<dbReference type="Proteomes" id="UP000499080">
    <property type="component" value="Unassembled WGS sequence"/>
</dbReference>
<keyword evidence="3" id="KW-1185">Reference proteome</keyword>
<sequence length="288" mass="31822">MNKKLFPSKTTTGNIQVKSCFGNKILCQTANFSFASHEDRKPVEIEAVISDQLEMEGIFPPDCLKLFELNELAGVQDEQINSFSSEIQNKFPFVSAVLENESLDLKHIVDSSLRDQVQHLVKGYEPAKETKVTRSYPNLEIEPQGTSGNCSDPLSIPDGAEEEKNSSHQQGISTIADNGVIDLPVLPAINKTLASVPSPFERTLQGTERTDNGESVVTKCGNEYSAVSDAGKSNTVTRSKIDVSASQRSQSRRDPGISRMRSRVFEKWKSRNFFTCIRERAIGGTVVF</sequence>
<feature type="region of interest" description="Disordered" evidence="1">
    <location>
        <begin position="230"/>
        <end position="258"/>
    </location>
</feature>
<evidence type="ECO:0000313" key="2">
    <source>
        <dbReference type="EMBL" id="GBM39468.1"/>
    </source>
</evidence>
<evidence type="ECO:0000313" key="3">
    <source>
        <dbReference type="Proteomes" id="UP000499080"/>
    </source>
</evidence>
<protein>
    <submittedName>
        <fullName evidence="2">Uncharacterized protein</fullName>
    </submittedName>
</protein>
<gene>
    <name evidence="2" type="ORF">AVEN_65502_1</name>
</gene>
<proteinExistence type="predicted"/>
<comment type="caution">
    <text evidence="2">The sequence shown here is derived from an EMBL/GenBank/DDBJ whole genome shotgun (WGS) entry which is preliminary data.</text>
</comment>
<accession>A0A4Y2FFQ7</accession>
<organism evidence="2 3">
    <name type="scientific">Araneus ventricosus</name>
    <name type="common">Orbweaver spider</name>
    <name type="synonym">Epeira ventricosa</name>
    <dbReference type="NCBI Taxonomy" id="182803"/>
    <lineage>
        <taxon>Eukaryota</taxon>
        <taxon>Metazoa</taxon>
        <taxon>Ecdysozoa</taxon>
        <taxon>Arthropoda</taxon>
        <taxon>Chelicerata</taxon>
        <taxon>Arachnida</taxon>
        <taxon>Araneae</taxon>
        <taxon>Araneomorphae</taxon>
        <taxon>Entelegynae</taxon>
        <taxon>Araneoidea</taxon>
        <taxon>Araneidae</taxon>
        <taxon>Araneus</taxon>
    </lineage>
</organism>
<evidence type="ECO:0000256" key="1">
    <source>
        <dbReference type="SAM" id="MobiDB-lite"/>
    </source>
</evidence>
<dbReference type="OrthoDB" id="6458506at2759"/>
<name>A0A4Y2FFQ7_ARAVE</name>
<dbReference type="AlphaFoldDB" id="A0A4Y2FFQ7"/>
<reference evidence="2 3" key="1">
    <citation type="journal article" date="2019" name="Sci. Rep.">
        <title>Orb-weaving spider Araneus ventricosus genome elucidates the spidroin gene catalogue.</title>
        <authorList>
            <person name="Kono N."/>
            <person name="Nakamura H."/>
            <person name="Ohtoshi R."/>
            <person name="Moran D.A.P."/>
            <person name="Shinohara A."/>
            <person name="Yoshida Y."/>
            <person name="Fujiwara M."/>
            <person name="Mori M."/>
            <person name="Tomita M."/>
            <person name="Arakawa K."/>
        </authorList>
    </citation>
    <scope>NUCLEOTIDE SEQUENCE [LARGE SCALE GENOMIC DNA]</scope>
</reference>
<feature type="compositionally biased region" description="Polar residues" evidence="1">
    <location>
        <begin position="231"/>
        <end position="249"/>
    </location>
</feature>
<dbReference type="EMBL" id="BGPR01000898">
    <property type="protein sequence ID" value="GBM39468.1"/>
    <property type="molecule type" value="Genomic_DNA"/>
</dbReference>
<feature type="region of interest" description="Disordered" evidence="1">
    <location>
        <begin position="138"/>
        <end position="169"/>
    </location>
</feature>